<dbReference type="Proteomes" id="UP001150238">
    <property type="component" value="Unassembled WGS sequence"/>
</dbReference>
<dbReference type="EMBL" id="JANVFS010000034">
    <property type="protein sequence ID" value="KAJ4469755.1"/>
    <property type="molecule type" value="Genomic_DNA"/>
</dbReference>
<protein>
    <submittedName>
        <fullName evidence="1">Uncharacterized protein</fullName>
    </submittedName>
</protein>
<proteinExistence type="predicted"/>
<evidence type="ECO:0000313" key="1">
    <source>
        <dbReference type="EMBL" id="KAJ4469755.1"/>
    </source>
</evidence>
<comment type="caution">
    <text evidence="1">The sequence shown here is derived from an EMBL/GenBank/DDBJ whole genome shotgun (WGS) entry which is preliminary data.</text>
</comment>
<sequence length="151" mass="16730">MPTSRLSSSTLSTSLAWNADHIELEKHCTYEGMGEPMRKSVVAIVAEGKDEQEFGGIGDRYTSVGDVSEGNEMDVDTTSTHITAAQAHYLLITNPTYEEIVRYCKHIGTNDIRGDISKGYPDETQVKQREDIVIHLDDDCGTGTKLSLYTR</sequence>
<organism evidence="1 2">
    <name type="scientific">Lentinula lateritia</name>
    <dbReference type="NCBI Taxonomy" id="40482"/>
    <lineage>
        <taxon>Eukaryota</taxon>
        <taxon>Fungi</taxon>
        <taxon>Dikarya</taxon>
        <taxon>Basidiomycota</taxon>
        <taxon>Agaricomycotina</taxon>
        <taxon>Agaricomycetes</taxon>
        <taxon>Agaricomycetidae</taxon>
        <taxon>Agaricales</taxon>
        <taxon>Marasmiineae</taxon>
        <taxon>Omphalotaceae</taxon>
        <taxon>Lentinula</taxon>
    </lineage>
</organism>
<reference evidence="1" key="1">
    <citation type="submission" date="2022-08" db="EMBL/GenBank/DDBJ databases">
        <authorList>
            <consortium name="DOE Joint Genome Institute"/>
            <person name="Min B."/>
            <person name="Riley R."/>
            <person name="Sierra-Patev S."/>
            <person name="Naranjo-Ortiz M."/>
            <person name="Looney B."/>
            <person name="Konkel Z."/>
            <person name="Slot J.C."/>
            <person name="Sakamoto Y."/>
            <person name="Steenwyk J.L."/>
            <person name="Rokas A."/>
            <person name="Carro J."/>
            <person name="Camarero S."/>
            <person name="Ferreira P."/>
            <person name="Molpeceres G."/>
            <person name="Ruiz-Duenas F.J."/>
            <person name="Serrano A."/>
            <person name="Henrissat B."/>
            <person name="Drula E."/>
            <person name="Hughes K.W."/>
            <person name="Mata J.L."/>
            <person name="Ishikawa N.K."/>
            <person name="Vargas-Isla R."/>
            <person name="Ushijima S."/>
            <person name="Smith C.A."/>
            <person name="Ahrendt S."/>
            <person name="Andreopoulos W."/>
            <person name="He G."/>
            <person name="Labutti K."/>
            <person name="Lipzen A."/>
            <person name="Ng V."/>
            <person name="Sandor L."/>
            <person name="Barry K."/>
            <person name="Martinez A.T."/>
            <person name="Xiao Y."/>
            <person name="Gibbons J.G."/>
            <person name="Terashima K."/>
            <person name="Hibbett D.S."/>
            <person name="Grigoriev I.V."/>
        </authorList>
    </citation>
    <scope>NUCLEOTIDE SEQUENCE</scope>
    <source>
        <strain evidence="1">Sp2 HRB7682 ss15</strain>
    </source>
</reference>
<name>A0A9W8ZYV0_9AGAR</name>
<dbReference type="AlphaFoldDB" id="A0A9W8ZYV0"/>
<accession>A0A9W8ZYV0</accession>
<reference evidence="1" key="2">
    <citation type="journal article" date="2023" name="Proc. Natl. Acad. Sci. U.S.A.">
        <title>A global phylogenomic analysis of the shiitake genus Lentinula.</title>
        <authorList>
            <person name="Sierra-Patev S."/>
            <person name="Min B."/>
            <person name="Naranjo-Ortiz M."/>
            <person name="Looney B."/>
            <person name="Konkel Z."/>
            <person name="Slot J.C."/>
            <person name="Sakamoto Y."/>
            <person name="Steenwyk J.L."/>
            <person name="Rokas A."/>
            <person name="Carro J."/>
            <person name="Camarero S."/>
            <person name="Ferreira P."/>
            <person name="Molpeceres G."/>
            <person name="Ruiz-Duenas F.J."/>
            <person name="Serrano A."/>
            <person name="Henrissat B."/>
            <person name="Drula E."/>
            <person name="Hughes K.W."/>
            <person name="Mata J.L."/>
            <person name="Ishikawa N.K."/>
            <person name="Vargas-Isla R."/>
            <person name="Ushijima S."/>
            <person name="Smith C.A."/>
            <person name="Donoghue J."/>
            <person name="Ahrendt S."/>
            <person name="Andreopoulos W."/>
            <person name="He G."/>
            <person name="LaButti K."/>
            <person name="Lipzen A."/>
            <person name="Ng V."/>
            <person name="Riley R."/>
            <person name="Sandor L."/>
            <person name="Barry K."/>
            <person name="Martinez A.T."/>
            <person name="Xiao Y."/>
            <person name="Gibbons J.G."/>
            <person name="Terashima K."/>
            <person name="Grigoriev I.V."/>
            <person name="Hibbett D."/>
        </authorList>
    </citation>
    <scope>NUCLEOTIDE SEQUENCE</scope>
    <source>
        <strain evidence="1">Sp2 HRB7682 ss15</strain>
    </source>
</reference>
<evidence type="ECO:0000313" key="2">
    <source>
        <dbReference type="Proteomes" id="UP001150238"/>
    </source>
</evidence>
<gene>
    <name evidence="1" type="ORF">C8J55DRAFT_551637</name>
</gene>